<name>A0A918DU13_9GAMM</name>
<accession>A0A918DU13</accession>
<dbReference type="EMBL" id="BMLT01000006">
    <property type="protein sequence ID" value="GGO83291.1"/>
    <property type="molecule type" value="Genomic_DNA"/>
</dbReference>
<evidence type="ECO:0000313" key="1">
    <source>
        <dbReference type="EMBL" id="GGO83291.1"/>
    </source>
</evidence>
<organism evidence="1 2">
    <name type="scientific">Marinobacterium nitratireducens</name>
    <dbReference type="NCBI Taxonomy" id="518897"/>
    <lineage>
        <taxon>Bacteria</taxon>
        <taxon>Pseudomonadati</taxon>
        <taxon>Pseudomonadota</taxon>
        <taxon>Gammaproteobacteria</taxon>
        <taxon>Oceanospirillales</taxon>
        <taxon>Oceanospirillaceae</taxon>
        <taxon>Marinobacterium</taxon>
    </lineage>
</organism>
<keyword evidence="2" id="KW-1185">Reference proteome</keyword>
<protein>
    <submittedName>
        <fullName evidence="1">Uncharacterized protein</fullName>
    </submittedName>
</protein>
<dbReference type="Proteomes" id="UP000599578">
    <property type="component" value="Unassembled WGS sequence"/>
</dbReference>
<dbReference type="AlphaFoldDB" id="A0A918DU13"/>
<evidence type="ECO:0000313" key="2">
    <source>
        <dbReference type="Proteomes" id="UP000599578"/>
    </source>
</evidence>
<gene>
    <name evidence="1" type="ORF">GCM10011348_26710</name>
</gene>
<reference evidence="1 2" key="1">
    <citation type="journal article" date="2014" name="Int. J. Syst. Evol. Microbiol.">
        <title>Complete genome sequence of Corynebacterium casei LMG S-19264T (=DSM 44701T), isolated from a smear-ripened cheese.</title>
        <authorList>
            <consortium name="US DOE Joint Genome Institute (JGI-PGF)"/>
            <person name="Walter F."/>
            <person name="Albersmeier A."/>
            <person name="Kalinowski J."/>
            <person name="Ruckert C."/>
        </authorList>
    </citation>
    <scope>NUCLEOTIDE SEQUENCE [LARGE SCALE GENOMIC DNA]</scope>
    <source>
        <strain evidence="1 2">CGMCC 1.7286</strain>
    </source>
</reference>
<proteinExistence type="predicted"/>
<sequence>MWADAFHDGGIKRNTLDRVKNLARDDDEDTADRFERGELERIAHVKTRRPQDINLVMFAS</sequence>
<dbReference type="RefSeq" id="WP_188861112.1">
    <property type="nucleotide sequence ID" value="NZ_BMLT01000006.1"/>
</dbReference>
<comment type="caution">
    <text evidence="1">The sequence shown here is derived from an EMBL/GenBank/DDBJ whole genome shotgun (WGS) entry which is preliminary data.</text>
</comment>